<name>A0A0F7IJW7_9CAUD</name>
<evidence type="ECO:0000313" key="1">
    <source>
        <dbReference type="EMBL" id="AKG94244.1"/>
    </source>
</evidence>
<sequence length="70" mass="8399">MKTKNELTALQNSINYYKIDATIKLFFESDKRKKTKFVLTQNDKFFSPKMNYNEMNRFIFGIAMAKEVKF</sequence>
<protein>
    <submittedName>
        <fullName evidence="1">Uncharacterized protein</fullName>
    </submittedName>
</protein>
<dbReference type="OrthoDB" id="34930at10239"/>
<accession>A0A0F7IJW7</accession>
<gene>
    <name evidence="1" type="ORF">P12002L_0070</name>
</gene>
<dbReference type="RefSeq" id="YP_009209730.1">
    <property type="nucleotide sequence ID" value="NC_028924.1"/>
</dbReference>
<dbReference type="KEGG" id="vg:26636149"/>
<evidence type="ECO:0000313" key="2">
    <source>
        <dbReference type="Proteomes" id="UP000204415"/>
    </source>
</evidence>
<dbReference type="Proteomes" id="UP000204415">
    <property type="component" value="Segment"/>
</dbReference>
<proteinExistence type="predicted"/>
<reference evidence="1 2" key="1">
    <citation type="journal article" date="2015" name="Stand. Genomic Sci.">
        <title>Complete genome sequences of bacteriophages P12002L and P12002S, two lytic phages that infect a marine Polaribacter strain.</title>
        <authorList>
            <person name="Kang I."/>
            <person name="Jang H."/>
            <person name="Cho J.-C."/>
        </authorList>
    </citation>
    <scope>NUCLEOTIDE SEQUENCE [LARGE SCALE GENOMIC DNA]</scope>
</reference>
<dbReference type="EMBL" id="KR136259">
    <property type="protein sequence ID" value="AKG94244.1"/>
    <property type="molecule type" value="Genomic_DNA"/>
</dbReference>
<keyword evidence="2" id="KW-1185">Reference proteome</keyword>
<dbReference type="GeneID" id="26636149"/>
<organism evidence="1 2">
    <name type="scientific">Polaribacter phage P12002L</name>
    <dbReference type="NCBI Taxonomy" id="1647386"/>
    <lineage>
        <taxon>Viruses</taxon>
        <taxon>Duplodnaviria</taxon>
        <taxon>Heunggongvirae</taxon>
        <taxon>Uroviricota</taxon>
        <taxon>Caudoviricetes</taxon>
        <taxon>Incheonvirus</taxon>
        <taxon>Incheonvirus P12002L</taxon>
    </lineage>
</organism>